<dbReference type="STRING" id="383372.Rcas_2107"/>
<dbReference type="GO" id="GO:0005524">
    <property type="term" value="F:ATP binding"/>
    <property type="evidence" value="ECO:0007669"/>
    <property type="project" value="InterPro"/>
</dbReference>
<dbReference type="SUPFAM" id="SSF54211">
    <property type="entry name" value="Ribosomal protein S5 domain 2-like"/>
    <property type="match status" value="1"/>
</dbReference>
<dbReference type="InterPro" id="IPR027065">
    <property type="entry name" value="Lon_Prtase"/>
</dbReference>
<keyword evidence="1 2" id="KW-0645">Protease</keyword>
<dbReference type="SUPFAM" id="SSF52540">
    <property type="entry name" value="P-loop containing nucleoside triphosphate hydrolases"/>
    <property type="match status" value="1"/>
</dbReference>
<dbReference type="eggNOG" id="COG0714">
    <property type="taxonomic scope" value="Bacteria"/>
</dbReference>
<dbReference type="InterPro" id="IPR041699">
    <property type="entry name" value="AAA_32"/>
</dbReference>
<dbReference type="Gene3D" id="3.30.230.10">
    <property type="match status" value="1"/>
</dbReference>
<dbReference type="EMBL" id="CP000804">
    <property type="protein sequence ID" value="ABU58192.1"/>
    <property type="molecule type" value="Genomic_DNA"/>
</dbReference>
<proteinExistence type="inferred from homology"/>
<gene>
    <name evidence="5" type="ordered locus">Rcas_2107</name>
</gene>
<evidence type="ECO:0000256" key="3">
    <source>
        <dbReference type="SAM" id="Coils"/>
    </source>
</evidence>
<dbReference type="InterPro" id="IPR008269">
    <property type="entry name" value="Lon_proteolytic"/>
</dbReference>
<dbReference type="eggNOG" id="COG1067">
    <property type="taxonomic scope" value="Bacteria"/>
</dbReference>
<dbReference type="InterPro" id="IPR014721">
    <property type="entry name" value="Ribsml_uS5_D2-typ_fold_subgr"/>
</dbReference>
<reference evidence="5 6" key="1">
    <citation type="submission" date="2007-08" db="EMBL/GenBank/DDBJ databases">
        <title>Complete sequence of Roseiflexus castenholzii DSM 13941.</title>
        <authorList>
            <consortium name="US DOE Joint Genome Institute"/>
            <person name="Copeland A."/>
            <person name="Lucas S."/>
            <person name="Lapidus A."/>
            <person name="Barry K."/>
            <person name="Glavina del Rio T."/>
            <person name="Dalin E."/>
            <person name="Tice H."/>
            <person name="Pitluck S."/>
            <person name="Thompson L.S."/>
            <person name="Brettin T."/>
            <person name="Bruce D."/>
            <person name="Detter J.C."/>
            <person name="Han C."/>
            <person name="Tapia R."/>
            <person name="Schmutz J."/>
            <person name="Larimer F."/>
            <person name="Land M."/>
            <person name="Hauser L."/>
            <person name="Kyrpides N."/>
            <person name="Mikhailova N."/>
            <person name="Bryant D.A."/>
            <person name="Hanada S."/>
            <person name="Tsukatani Y."/>
            <person name="Richardson P."/>
        </authorList>
    </citation>
    <scope>NUCLEOTIDE SEQUENCE [LARGE SCALE GENOMIC DNA]</scope>
    <source>
        <strain evidence="6">DSM 13941 / HLO8</strain>
    </source>
</reference>
<dbReference type="PANTHER" id="PTHR10046">
    <property type="entry name" value="ATP DEPENDENT LON PROTEASE FAMILY MEMBER"/>
    <property type="match status" value="1"/>
</dbReference>
<evidence type="ECO:0000313" key="5">
    <source>
        <dbReference type="EMBL" id="ABU58192.1"/>
    </source>
</evidence>
<dbReference type="Proteomes" id="UP000000263">
    <property type="component" value="Chromosome"/>
</dbReference>
<dbReference type="RefSeq" id="WP_012120616.1">
    <property type="nucleotide sequence ID" value="NC_009767.1"/>
</dbReference>
<feature type="domain" description="Lon proteolytic" evidence="4">
    <location>
        <begin position="568"/>
        <end position="763"/>
    </location>
</feature>
<dbReference type="Pfam" id="PF20437">
    <property type="entry name" value="LonC_helical"/>
    <property type="match status" value="1"/>
</dbReference>
<keyword evidence="6" id="KW-1185">Reference proteome</keyword>
<feature type="active site" evidence="2">
    <location>
        <position position="658"/>
    </location>
</feature>
<sequence length="806" mass="90000">MAAELPPEQLRRTFDPGQMVFPTTEEPPGDGGIIGQQRAVAALRFGLNMVDGGFNIYAAGPPGIGKMTAVQAFIEELAQRRPTPSDWCYVNDFDDPYQPKALRLPPGRGRRLQQDVHQMIAHLRAELPRAFESDEYAMRRDEVLHELNSHREALLSQISERAAQQGFVLQAGPVGIMIIPIRNGEPLSDAAFQAMTLDQREELLRHRAMLQEELKNVLKQVRAAERIARQRMEEIDRQVVEYIVGGLIDDLQEQYADLPDVVAFLEAMQKDIQENPDPFRSGGQQQPSGEAQVDLASIPWLRELPFRKYQVNVLIDNSRQQGAPVVVEYNPTYPNLFGRIEKETHFGALYTDFLMIKPGSLHRANGGFLVIEAEDLLRDYFSWDGLKRALRTRDIQIEELADRLGLTTVKSLRPQPIPLELKVVLVGPPPPYYLLAAYDDEFSTLFKVKADFDISMPLNDENLRGSLHLFRRFCEREKLLPITEEAAARLLEHSLRLADDQERLSTHFGALTDVVREANYWAIQEQCNAILGRHVLRALDEKVYRSNMIQARIQELIDRGIILIDTEGAKIGQINGLSVLSLGDYMFGRPSRISVSVGPGRGAILDIEREVKLGGPIHSKGVLILSGHLAERYGQERPLTLSARLVFEQSYEGVEGDSASAAELFALLSALAELPLRQSIAVTGSVNQRGEIQAVGGVNQKIEGFFDICRLRGLTGEQGVLIPRANVQNLMLRSDVVEAVREGRFHIWTAATVDEGIALLTGVPAGERGADGEYPPDSVNGRVMTRLRAFAERLREGGKGNEKEAQ</sequence>
<evidence type="ECO:0000256" key="1">
    <source>
        <dbReference type="ARBA" id="ARBA00022670"/>
    </source>
</evidence>
<dbReference type="OrthoDB" id="9758568at2"/>
<dbReference type="InterPro" id="IPR046844">
    <property type="entry name" value="Lon-like_helical"/>
</dbReference>
<evidence type="ECO:0000313" key="6">
    <source>
        <dbReference type="Proteomes" id="UP000000263"/>
    </source>
</evidence>
<dbReference type="Gene3D" id="1.10.8.60">
    <property type="match status" value="1"/>
</dbReference>
<comment type="catalytic activity">
    <reaction evidence="2">
        <text>Hydrolysis of proteins in presence of ATP.</text>
        <dbReference type="EC" id="3.4.21.53"/>
    </reaction>
</comment>
<dbReference type="GO" id="GO:0004252">
    <property type="term" value="F:serine-type endopeptidase activity"/>
    <property type="evidence" value="ECO:0007669"/>
    <property type="project" value="UniProtKB-UniRule"/>
</dbReference>
<dbReference type="EC" id="3.4.21.53" evidence="2"/>
<dbReference type="GO" id="GO:0004176">
    <property type="term" value="F:ATP-dependent peptidase activity"/>
    <property type="evidence" value="ECO:0007669"/>
    <property type="project" value="UniProtKB-UniRule"/>
</dbReference>
<dbReference type="PRINTS" id="PR00830">
    <property type="entry name" value="ENDOLAPTASE"/>
</dbReference>
<dbReference type="HOGENOM" id="CLU_014785_0_1_0"/>
<name>A7NL22_ROSCS</name>
<dbReference type="InterPro" id="IPR046843">
    <property type="entry name" value="LonB_AAA-LID"/>
</dbReference>
<feature type="coiled-coil region" evidence="3">
    <location>
        <begin position="200"/>
        <end position="238"/>
    </location>
</feature>
<feature type="active site" evidence="2">
    <location>
        <position position="701"/>
    </location>
</feature>
<dbReference type="InterPro" id="IPR020568">
    <property type="entry name" value="Ribosomal_Su5_D2-typ_SF"/>
</dbReference>
<organism evidence="5 6">
    <name type="scientific">Roseiflexus castenholzii (strain DSM 13941 / HLO8)</name>
    <dbReference type="NCBI Taxonomy" id="383372"/>
    <lineage>
        <taxon>Bacteria</taxon>
        <taxon>Bacillati</taxon>
        <taxon>Chloroflexota</taxon>
        <taxon>Chloroflexia</taxon>
        <taxon>Chloroflexales</taxon>
        <taxon>Roseiflexineae</taxon>
        <taxon>Roseiflexaceae</taxon>
        <taxon>Roseiflexus</taxon>
    </lineage>
</organism>
<accession>A7NL22</accession>
<evidence type="ECO:0000259" key="4">
    <source>
        <dbReference type="PROSITE" id="PS51786"/>
    </source>
</evidence>
<keyword evidence="2" id="KW-0378">Hydrolase</keyword>
<dbReference type="KEGG" id="rca:Rcas_2107"/>
<comment type="similarity">
    <text evidence="2">Belongs to the peptidase S16 family.</text>
</comment>
<dbReference type="InterPro" id="IPR027417">
    <property type="entry name" value="P-loop_NTPase"/>
</dbReference>
<dbReference type="GO" id="GO:0030163">
    <property type="term" value="P:protein catabolic process"/>
    <property type="evidence" value="ECO:0007669"/>
    <property type="project" value="InterPro"/>
</dbReference>
<dbReference type="Pfam" id="PF05362">
    <property type="entry name" value="Lon_C"/>
    <property type="match status" value="1"/>
</dbReference>
<keyword evidence="2" id="KW-0720">Serine protease</keyword>
<dbReference type="Gene3D" id="3.40.50.300">
    <property type="entry name" value="P-loop containing nucleotide triphosphate hydrolases"/>
    <property type="match status" value="2"/>
</dbReference>
<dbReference type="PROSITE" id="PS51786">
    <property type="entry name" value="LON_PROTEOLYTIC"/>
    <property type="match status" value="1"/>
</dbReference>
<protein>
    <recommendedName>
        <fullName evidence="2">endopeptidase La</fullName>
        <ecNumber evidence="2">3.4.21.53</ecNumber>
    </recommendedName>
</protein>
<dbReference type="AlphaFoldDB" id="A7NL22"/>
<dbReference type="Pfam" id="PF13654">
    <property type="entry name" value="AAA_32"/>
    <property type="match status" value="1"/>
</dbReference>
<dbReference type="GO" id="GO:0006508">
    <property type="term" value="P:proteolysis"/>
    <property type="evidence" value="ECO:0007669"/>
    <property type="project" value="UniProtKB-KW"/>
</dbReference>
<keyword evidence="3" id="KW-0175">Coiled coil</keyword>
<evidence type="ECO:0000256" key="2">
    <source>
        <dbReference type="PROSITE-ProRule" id="PRU01122"/>
    </source>
</evidence>
<dbReference type="Pfam" id="PF20436">
    <property type="entry name" value="LonB_AAA-LID"/>
    <property type="match status" value="1"/>
</dbReference>